<dbReference type="SUPFAM" id="SSF82185">
    <property type="entry name" value="Histone H3 K4-specific methyltransferase SET7/9 N-terminal domain"/>
    <property type="match status" value="2"/>
</dbReference>
<sequence length="324" mass="37149">MSANMIRNGEKRDRVAVNLLDLKDARELGLRVKEGDEVKLFRVSYADIVPPCRKKIYSTLNGKKTGKQTNYYRNGQTKCISFWDNGKQNGRNKVWTATGSLLKEENYTDGKLDGVVTKYYVGLDNYQNSGWSNVKRNNTGVSFVGTYKNGVPDDVHRAYYKNGKLKFAKNYVNGKLSGTSKEWYMSGMIKTCYEFKDGKKDGTGYKFYKNGGVMREIEYTNGKKNGRFREYYYPTKDLYKNGVDFKTLKGLLKKEQEYKNDVPVGVHIEKDKYGKVVKSIEYDGLTGNPKHMEVEMKENDVTNEDGQSQSSDEETECTEEICMN</sequence>
<dbReference type="RefSeq" id="YP_009448756.1">
    <property type="nucleotide sequence ID" value="NC_036594.1"/>
</dbReference>
<evidence type="ECO:0000313" key="2">
    <source>
        <dbReference type="EMBL" id="SNW62454.1"/>
    </source>
</evidence>
<organism evidence="2">
    <name type="scientific">Orpheovirus IHUMI-LCC2</name>
    <dbReference type="NCBI Taxonomy" id="2023057"/>
    <lineage>
        <taxon>Viruses</taxon>
        <taxon>Varidnaviria</taxon>
        <taxon>Bamfordvirae</taxon>
        <taxon>Nucleocytoviricota</taxon>
        <taxon>Megaviricetes</taxon>
        <taxon>Pimascovirales</taxon>
        <taxon>Ocovirineae</taxon>
        <taxon>Orpheoviridae</taxon>
        <taxon>Alphaorpheovirus</taxon>
        <taxon>Alphaorpheovirus massiliense</taxon>
    </lineage>
</organism>
<feature type="compositionally biased region" description="Basic and acidic residues" evidence="1">
    <location>
        <begin position="290"/>
        <end position="300"/>
    </location>
</feature>
<gene>
    <name evidence="2" type="ORF">ORPV_550</name>
</gene>
<reference evidence="2" key="1">
    <citation type="submission" date="2017-08" db="EMBL/GenBank/DDBJ databases">
        <authorList>
            <consortium name="Urmite Genomes"/>
        </authorList>
    </citation>
    <scope>NUCLEOTIDE SEQUENCE [LARGE SCALE GENOMIC DNA]</scope>
    <source>
        <strain evidence="2">IHUMI-LCC2</strain>
    </source>
</reference>
<feature type="compositionally biased region" description="Acidic residues" evidence="1">
    <location>
        <begin position="311"/>
        <end position="324"/>
    </location>
</feature>
<accession>A0A2I2L4J7</accession>
<proteinExistence type="predicted"/>
<dbReference type="Proteomes" id="UP000236316">
    <property type="component" value="Segment"/>
</dbReference>
<name>A0A2I2L4J7_9VIRU</name>
<evidence type="ECO:0000313" key="3">
    <source>
        <dbReference type="Proteomes" id="UP000236316"/>
    </source>
</evidence>
<evidence type="ECO:0000256" key="1">
    <source>
        <dbReference type="SAM" id="MobiDB-lite"/>
    </source>
</evidence>
<keyword evidence="3" id="KW-1185">Reference proteome</keyword>
<feature type="region of interest" description="Disordered" evidence="1">
    <location>
        <begin position="287"/>
        <end position="324"/>
    </location>
</feature>
<dbReference type="OrthoDB" id="41563at10239"/>
<dbReference type="EMBL" id="LT906555">
    <property type="protein sequence ID" value="SNW62454.1"/>
    <property type="molecule type" value="Genomic_DNA"/>
</dbReference>
<dbReference type="GeneID" id="35382350"/>
<dbReference type="KEGG" id="vg:35382350"/>
<protein>
    <submittedName>
        <fullName evidence="2">MORN-repeat protein</fullName>
    </submittedName>
</protein>
<dbReference type="Gene3D" id="2.20.110.10">
    <property type="entry name" value="Histone H3 K4-specific methyltransferase SET7/9 N-terminal domain"/>
    <property type="match status" value="2"/>
</dbReference>